<dbReference type="OrthoDB" id="5978656at2759"/>
<feature type="domain" description="Aminotransferase class V" evidence="2">
    <location>
        <begin position="69"/>
        <end position="247"/>
    </location>
</feature>
<evidence type="ECO:0000259" key="2">
    <source>
        <dbReference type="Pfam" id="PF00266"/>
    </source>
</evidence>
<name>A0A6A6B0T5_9PEZI</name>
<dbReference type="InterPro" id="IPR015424">
    <property type="entry name" value="PyrdxlP-dep_Trfase"/>
</dbReference>
<dbReference type="SUPFAM" id="SSF53383">
    <property type="entry name" value="PLP-dependent transferases"/>
    <property type="match status" value="1"/>
</dbReference>
<gene>
    <name evidence="3" type="ORF">K452DRAFT_321978</name>
</gene>
<keyword evidence="1" id="KW-0663">Pyridoxal phosphate</keyword>
<dbReference type="Proteomes" id="UP000799438">
    <property type="component" value="Unassembled WGS sequence"/>
</dbReference>
<reference evidence="3" key="1">
    <citation type="journal article" date="2020" name="Stud. Mycol.">
        <title>101 Dothideomycetes genomes: a test case for predicting lifestyles and emergence of pathogens.</title>
        <authorList>
            <person name="Haridas S."/>
            <person name="Albert R."/>
            <person name="Binder M."/>
            <person name="Bloem J."/>
            <person name="Labutti K."/>
            <person name="Salamov A."/>
            <person name="Andreopoulos B."/>
            <person name="Baker S."/>
            <person name="Barry K."/>
            <person name="Bills G."/>
            <person name="Bluhm B."/>
            <person name="Cannon C."/>
            <person name="Castanera R."/>
            <person name="Culley D."/>
            <person name="Daum C."/>
            <person name="Ezra D."/>
            <person name="Gonzalez J."/>
            <person name="Henrissat B."/>
            <person name="Kuo A."/>
            <person name="Liang C."/>
            <person name="Lipzen A."/>
            <person name="Lutzoni F."/>
            <person name="Magnuson J."/>
            <person name="Mondo S."/>
            <person name="Nolan M."/>
            <person name="Ohm R."/>
            <person name="Pangilinan J."/>
            <person name="Park H.-J."/>
            <person name="Ramirez L."/>
            <person name="Alfaro M."/>
            <person name="Sun H."/>
            <person name="Tritt A."/>
            <person name="Yoshinaga Y."/>
            <person name="Zwiers L.-H."/>
            <person name="Turgeon B."/>
            <person name="Goodwin S."/>
            <person name="Spatafora J."/>
            <person name="Crous P."/>
            <person name="Grigoriev I."/>
        </authorList>
    </citation>
    <scope>NUCLEOTIDE SEQUENCE</scope>
    <source>
        <strain evidence="3">CBS 121167</strain>
    </source>
</reference>
<dbReference type="GeneID" id="54301948"/>
<sequence>MGGQGPTASSPSLPFGRQLRKDFLFDDDYININHGSFGTYPHQVRDVLRHWQDRHEARPDQFIRYDYPKLMVESRAALGSLLNAPIETLVCVPNATSGINTVLRNLVFEPGDKILYFATTYGSCELTVKYITETTPAEDVKVQYTYPVSDDYLVQAFRDAVKKEKEAGNRVKVAMFDTIVSLPGVRMPYERLTEACRELGVFSLIDGAHGVGHIELDLGKLDPDFFISNCHKWLFVPRGCAVFYVPVRNQYLIRSTLPTSHGFQPRPKPGMNFINPLPPSGDSRFVSNFNFVGTIDSSPYLCIPAAIAYRASLGGEAAIREYCFDLARRGGKRVAEILGTKVLENEEGTLGECCFSNVLLPLDLSKCQELAASKGKDVDSVPSVVKIWASKVIVMEYGGFQAFIEYAGGWWVRLSAQIYLEMADFEWVAEVIKKVCERANAGEFLE</sequence>
<dbReference type="InterPro" id="IPR015421">
    <property type="entry name" value="PyrdxlP-dep_Trfase_major"/>
</dbReference>
<organism evidence="3 4">
    <name type="scientific">Aplosporella prunicola CBS 121167</name>
    <dbReference type="NCBI Taxonomy" id="1176127"/>
    <lineage>
        <taxon>Eukaryota</taxon>
        <taxon>Fungi</taxon>
        <taxon>Dikarya</taxon>
        <taxon>Ascomycota</taxon>
        <taxon>Pezizomycotina</taxon>
        <taxon>Dothideomycetes</taxon>
        <taxon>Dothideomycetes incertae sedis</taxon>
        <taxon>Botryosphaeriales</taxon>
        <taxon>Aplosporellaceae</taxon>
        <taxon>Aplosporella</taxon>
    </lineage>
</organism>
<dbReference type="InterPro" id="IPR000192">
    <property type="entry name" value="Aminotrans_V_dom"/>
</dbReference>
<dbReference type="PANTHER" id="PTHR43092:SF2">
    <property type="entry name" value="HERCYNYLCYSTEINE SULFOXIDE LYASE"/>
    <property type="match status" value="1"/>
</dbReference>
<evidence type="ECO:0000313" key="4">
    <source>
        <dbReference type="Proteomes" id="UP000799438"/>
    </source>
</evidence>
<protein>
    <recommendedName>
        <fullName evidence="2">Aminotransferase class V domain-containing protein</fullName>
    </recommendedName>
</protein>
<accession>A0A6A6B0T5</accession>
<evidence type="ECO:0000313" key="3">
    <source>
        <dbReference type="EMBL" id="KAF2137168.1"/>
    </source>
</evidence>
<dbReference type="AlphaFoldDB" id="A0A6A6B0T5"/>
<proteinExistence type="predicted"/>
<dbReference type="EMBL" id="ML995506">
    <property type="protein sequence ID" value="KAF2137168.1"/>
    <property type="molecule type" value="Genomic_DNA"/>
</dbReference>
<evidence type="ECO:0000256" key="1">
    <source>
        <dbReference type="ARBA" id="ARBA00022898"/>
    </source>
</evidence>
<keyword evidence="4" id="KW-1185">Reference proteome</keyword>
<dbReference type="PANTHER" id="PTHR43092">
    <property type="entry name" value="L-CYSTEINE DESULFHYDRASE"/>
    <property type="match status" value="1"/>
</dbReference>
<dbReference type="Gene3D" id="3.40.640.10">
    <property type="entry name" value="Type I PLP-dependent aspartate aminotransferase-like (Major domain)"/>
    <property type="match status" value="1"/>
</dbReference>
<dbReference type="RefSeq" id="XP_033392886.1">
    <property type="nucleotide sequence ID" value="XM_033544452.1"/>
</dbReference>
<dbReference type="Pfam" id="PF00266">
    <property type="entry name" value="Aminotran_5"/>
    <property type="match status" value="1"/>
</dbReference>